<dbReference type="HOGENOM" id="CLU_1591409_0_0_9"/>
<protein>
    <submittedName>
        <fullName evidence="1">Uncharacterized protein</fullName>
    </submittedName>
</protein>
<accession>C0CRT7</accession>
<reference evidence="1 2" key="1">
    <citation type="submission" date="2009-01" db="EMBL/GenBank/DDBJ databases">
        <authorList>
            <person name="Fulton L."/>
            <person name="Clifton S."/>
            <person name="Fulton B."/>
            <person name="Xu J."/>
            <person name="Minx P."/>
            <person name="Pepin K.H."/>
            <person name="Johnson M."/>
            <person name="Bhonagiri V."/>
            <person name="Nash W.E."/>
            <person name="Mardis E.R."/>
            <person name="Wilson R.K."/>
        </authorList>
    </citation>
    <scope>NUCLEOTIDE SEQUENCE [LARGE SCALE GENOMIC DNA]</scope>
    <source>
        <strain evidence="2">DSM 10507 / JCM 14656 / S5a33</strain>
    </source>
</reference>
<reference evidence="1 2" key="2">
    <citation type="submission" date="2009-02" db="EMBL/GenBank/DDBJ databases">
        <title>Draft genome sequence of Blautia hydrogenotrophica DSM 10507 (Ruminococcus hydrogenotrophicus DSM 10507).</title>
        <authorList>
            <person name="Sudarsanam P."/>
            <person name="Ley R."/>
            <person name="Guruge J."/>
            <person name="Turnbaugh P.J."/>
            <person name="Mahowald M."/>
            <person name="Liep D."/>
            <person name="Gordon J."/>
        </authorList>
    </citation>
    <scope>NUCLEOTIDE SEQUENCE [LARGE SCALE GENOMIC DNA]</scope>
    <source>
        <strain evidence="2">DSM 10507 / JCM 14656 / S5a33</strain>
    </source>
</reference>
<name>C0CRT7_BLAHS</name>
<organism evidence="1 2">
    <name type="scientific">Blautia hydrogenotrophica (strain DSM 10507 / JCM 14656 / S5a33)</name>
    <name type="common">Ruminococcus hydrogenotrophicus</name>
    <dbReference type="NCBI Taxonomy" id="476272"/>
    <lineage>
        <taxon>Bacteria</taxon>
        <taxon>Bacillati</taxon>
        <taxon>Bacillota</taxon>
        <taxon>Clostridia</taxon>
        <taxon>Lachnospirales</taxon>
        <taxon>Lachnospiraceae</taxon>
        <taxon>Blautia</taxon>
    </lineage>
</organism>
<keyword evidence="2" id="KW-1185">Reference proteome</keyword>
<dbReference type="EMBL" id="ACBZ01000190">
    <property type="protein sequence ID" value="EEG47507.1"/>
    <property type="molecule type" value="Genomic_DNA"/>
</dbReference>
<comment type="caution">
    <text evidence="1">The sequence shown here is derived from an EMBL/GenBank/DDBJ whole genome shotgun (WGS) entry which is preliminary data.</text>
</comment>
<dbReference type="AlphaFoldDB" id="C0CRT7"/>
<proteinExistence type="predicted"/>
<dbReference type="Proteomes" id="UP000003100">
    <property type="component" value="Unassembled WGS sequence"/>
</dbReference>
<evidence type="ECO:0000313" key="2">
    <source>
        <dbReference type="Proteomes" id="UP000003100"/>
    </source>
</evidence>
<dbReference type="PATRIC" id="fig|476272.21.peg.281"/>
<sequence length="167" mass="18837">MGGQDVNTESNININGEMMRVRAEEMKMCAVTIGNTQYIAPQAVAKLIADLADQLRVEQQRRRKDDEDILRFIKKHASYIAYNLGGGEKERVSGNPAFCGENLLKYPVDHQVPLPDGVEYDDGRKTQDFKQVVAERIYLALSRVRDMRGKMLEKLDGSEPSDPAMFS</sequence>
<gene>
    <name evidence="1" type="ORF">RUMHYD_03603</name>
</gene>
<evidence type="ECO:0000313" key="1">
    <source>
        <dbReference type="EMBL" id="EEG47507.1"/>
    </source>
</evidence>